<dbReference type="Pfam" id="PF01432">
    <property type="entry name" value="Peptidase_M3"/>
    <property type="match status" value="1"/>
</dbReference>
<comment type="caution">
    <text evidence="11">The sequence shown here is derived from an EMBL/GenBank/DDBJ whole genome shotgun (WGS) entry which is preliminary data.</text>
</comment>
<evidence type="ECO:0000259" key="9">
    <source>
        <dbReference type="Pfam" id="PF01432"/>
    </source>
</evidence>
<keyword evidence="4 6" id="KW-0862">Zinc</keyword>
<evidence type="ECO:0000256" key="8">
    <source>
        <dbReference type="SAM" id="SignalP"/>
    </source>
</evidence>
<dbReference type="EMBL" id="JAGGJX010000008">
    <property type="protein sequence ID" value="MBP1856342.1"/>
    <property type="molecule type" value="Genomic_DNA"/>
</dbReference>
<dbReference type="GO" id="GO:0016787">
    <property type="term" value="F:hydrolase activity"/>
    <property type="evidence" value="ECO:0007669"/>
    <property type="project" value="UniProtKB-KW"/>
</dbReference>
<feature type="chain" id="PRO_5045284604" description="Oligopeptidase F" evidence="8">
    <location>
        <begin position="24"/>
        <end position="637"/>
    </location>
</feature>
<sequence length="637" mass="73632">MSKSLFKKMIPLVICVFCMALFSIENSFKHNQKTENRIEAMKNNEDETKNDNKNASDKVEDNTNSMRVSWNLNSLYKSDEQWKKELNSFKKDTKELKNYIGKAAKSQTHLSFALGIKEKLDMRFDKLCAYPKLKQDINKNDYKYIDMNEELNKVASDYSGICSKLELEILKIPNKDYKKIISNKKINKKYGTYLKEVRRNKFYYLDDKSESILNKASFITSLPGNVYELFNNMDKKTDMTPAEYATKMESNDREVRKKAYQKEFNSYNENLNTLSGLLTGQVKKNIFYADARGYDSSLEMYLKSDDIDEKVYNNLITVVNNNMEGLHKYTSLRKKALKVDKVHTYDMNVPMAKGLNEDIAYDKAQGIVYSTLAPLGKEYSDILYKAFNENWIDVYSGKNKVSGGYCLSVYGNHPYILLNYNNSINAVSTLTHELGHAVYEFMASQNQSYYNSSPSIFTHEVASTTNEALLYEKYIRNAKNNEEKAYYITQYLDLIKSTLYTQTMYAEFEKEIHVMMEKGKNVNTAVLNDLWGGLLQKYYGKDYELDQLSKVGWARIPHFYNSFYVYKYATGCSAGVTFAQDILKNGPDNYVSFLKEGGSDYPINLLKKHGVNLSNTKPIENTINKFNSLVDELEKII</sequence>
<dbReference type="EC" id="3.4.24.-" evidence="6"/>
<dbReference type="NCBIfam" id="TIGR00181">
    <property type="entry name" value="pepF"/>
    <property type="match status" value="1"/>
</dbReference>
<comment type="cofactor">
    <cofactor evidence="6">
        <name>Zn(2+)</name>
        <dbReference type="ChEBI" id="CHEBI:29105"/>
    </cofactor>
    <text evidence="6">Binds 1 zinc ion.</text>
</comment>
<evidence type="ECO:0000256" key="4">
    <source>
        <dbReference type="ARBA" id="ARBA00022833"/>
    </source>
</evidence>
<evidence type="ECO:0000256" key="2">
    <source>
        <dbReference type="ARBA" id="ARBA00022723"/>
    </source>
</evidence>
<keyword evidence="1 6" id="KW-0645">Protease</keyword>
<name>A0ABS4EEG9_9FIRM</name>
<keyword evidence="2 6" id="KW-0479">Metal-binding</keyword>
<feature type="domain" description="Oligopeptidase F N-terminal" evidence="10">
    <location>
        <begin position="168"/>
        <end position="234"/>
    </location>
</feature>
<feature type="signal peptide" evidence="8">
    <location>
        <begin position="1"/>
        <end position="23"/>
    </location>
</feature>
<evidence type="ECO:0000256" key="7">
    <source>
        <dbReference type="SAM" id="MobiDB-lite"/>
    </source>
</evidence>
<evidence type="ECO:0000259" key="10">
    <source>
        <dbReference type="Pfam" id="PF08439"/>
    </source>
</evidence>
<evidence type="ECO:0000256" key="1">
    <source>
        <dbReference type="ARBA" id="ARBA00022670"/>
    </source>
</evidence>
<gene>
    <name evidence="11" type="ORF">J2Z43_002794</name>
</gene>
<dbReference type="InterPro" id="IPR004438">
    <property type="entry name" value="Peptidase_M3B"/>
</dbReference>
<dbReference type="Proteomes" id="UP000767291">
    <property type="component" value="Unassembled WGS sequence"/>
</dbReference>
<protein>
    <recommendedName>
        <fullName evidence="6">Oligopeptidase F</fullName>
        <ecNumber evidence="6">3.4.24.-</ecNumber>
    </recommendedName>
</protein>
<dbReference type="Pfam" id="PF08439">
    <property type="entry name" value="Peptidase_M3_N"/>
    <property type="match status" value="1"/>
</dbReference>
<keyword evidence="5 6" id="KW-0482">Metalloprotease</keyword>
<comment type="function">
    <text evidence="6">Has oligopeptidase activity and degrades a variety of small bioactive peptides.</text>
</comment>
<dbReference type="SUPFAM" id="SSF55486">
    <property type="entry name" value="Metalloproteases ('zincins'), catalytic domain"/>
    <property type="match status" value="1"/>
</dbReference>
<evidence type="ECO:0000313" key="11">
    <source>
        <dbReference type="EMBL" id="MBP1856342.1"/>
    </source>
</evidence>
<evidence type="ECO:0000256" key="5">
    <source>
        <dbReference type="ARBA" id="ARBA00023049"/>
    </source>
</evidence>
<comment type="similarity">
    <text evidence="6">Belongs to the peptidase M3B family.</text>
</comment>
<evidence type="ECO:0000313" key="12">
    <source>
        <dbReference type="Proteomes" id="UP000767291"/>
    </source>
</evidence>
<evidence type="ECO:0000256" key="6">
    <source>
        <dbReference type="RuleBase" id="RU368091"/>
    </source>
</evidence>
<dbReference type="InterPro" id="IPR001567">
    <property type="entry name" value="Pept_M3A_M3B_dom"/>
</dbReference>
<dbReference type="CDD" id="cd09608">
    <property type="entry name" value="M3B_PepF"/>
    <property type="match status" value="1"/>
</dbReference>
<keyword evidence="3 6" id="KW-0378">Hydrolase</keyword>
<dbReference type="Gene3D" id="1.10.1370.20">
    <property type="entry name" value="Oligoendopeptidase f, C-terminal domain"/>
    <property type="match status" value="1"/>
</dbReference>
<keyword evidence="8" id="KW-0732">Signal</keyword>
<keyword evidence="12" id="KW-1185">Reference proteome</keyword>
<reference evidence="11 12" key="1">
    <citation type="submission" date="2021-03" db="EMBL/GenBank/DDBJ databases">
        <title>Genomic Encyclopedia of Type Strains, Phase IV (KMG-IV): sequencing the most valuable type-strain genomes for metagenomic binning, comparative biology and taxonomic classification.</title>
        <authorList>
            <person name="Goeker M."/>
        </authorList>
    </citation>
    <scope>NUCLEOTIDE SEQUENCE [LARGE SCALE GENOMIC DNA]</scope>
    <source>
        <strain evidence="11 12">DSM 1289</strain>
    </source>
</reference>
<organism evidence="11 12">
    <name type="scientific">Metaclostridioides mangenotii</name>
    <dbReference type="NCBI Taxonomy" id="1540"/>
    <lineage>
        <taxon>Bacteria</taxon>
        <taxon>Bacillati</taxon>
        <taxon>Bacillota</taxon>
        <taxon>Clostridia</taxon>
        <taxon>Peptostreptococcales</taxon>
        <taxon>Peptostreptococcaceae</taxon>
        <taxon>Metaclostridioides</taxon>
    </lineage>
</organism>
<accession>A0ABS4EEG9</accession>
<dbReference type="InterPro" id="IPR042088">
    <property type="entry name" value="OligoPept_F_C"/>
</dbReference>
<dbReference type="Gene3D" id="1.20.140.70">
    <property type="entry name" value="Oligopeptidase f, N-terminal domain"/>
    <property type="match status" value="1"/>
</dbReference>
<dbReference type="InterPro" id="IPR013647">
    <property type="entry name" value="OligopepF_N_dom"/>
</dbReference>
<dbReference type="Gene3D" id="1.10.287.830">
    <property type="entry name" value="putative peptidase helix hairpin domain like"/>
    <property type="match status" value="1"/>
</dbReference>
<evidence type="ECO:0000256" key="3">
    <source>
        <dbReference type="ARBA" id="ARBA00022801"/>
    </source>
</evidence>
<feature type="compositionally biased region" description="Basic and acidic residues" evidence="7">
    <location>
        <begin position="42"/>
        <end position="61"/>
    </location>
</feature>
<feature type="domain" description="Peptidase M3A/M3B catalytic" evidence="9">
    <location>
        <begin position="248"/>
        <end position="623"/>
    </location>
</feature>
<proteinExistence type="inferred from homology"/>
<feature type="region of interest" description="Disordered" evidence="7">
    <location>
        <begin position="42"/>
        <end position="62"/>
    </location>
</feature>